<evidence type="ECO:0000313" key="2">
    <source>
        <dbReference type="Proteomes" id="UP000326678"/>
    </source>
</evidence>
<name>A0A5P8VQ75_9NOSO</name>
<organism evidence="1 2">
    <name type="scientific">Nostoc sphaeroides CCNUC1</name>
    <dbReference type="NCBI Taxonomy" id="2653204"/>
    <lineage>
        <taxon>Bacteria</taxon>
        <taxon>Bacillati</taxon>
        <taxon>Cyanobacteriota</taxon>
        <taxon>Cyanophyceae</taxon>
        <taxon>Nostocales</taxon>
        <taxon>Nostocaceae</taxon>
        <taxon>Nostoc</taxon>
    </lineage>
</organism>
<reference evidence="1 2" key="1">
    <citation type="submission" date="2019-10" db="EMBL/GenBank/DDBJ databases">
        <title>Genomic and transcriptomic insights into the perfect genentic adaptation of a filamentous nitrogen-fixing cyanobacterium to rice fields.</title>
        <authorList>
            <person name="Chen Z."/>
        </authorList>
    </citation>
    <scope>NUCLEOTIDE SEQUENCE [LARGE SCALE GENOMIC DNA]</scope>
    <source>
        <strain evidence="1">CCNUC1</strain>
    </source>
</reference>
<evidence type="ECO:0000313" key="1">
    <source>
        <dbReference type="EMBL" id="QFS42593.1"/>
    </source>
</evidence>
<dbReference type="AlphaFoldDB" id="A0A5P8VQ75"/>
<dbReference type="RefSeq" id="WP_118165482.1">
    <property type="nucleotide sequence ID" value="NZ_CP045226.1"/>
</dbReference>
<keyword evidence="2" id="KW-1185">Reference proteome</keyword>
<proteinExistence type="predicted"/>
<dbReference type="KEGG" id="nsh:GXM_00066"/>
<gene>
    <name evidence="1" type="ORF">GXM_00066</name>
</gene>
<accession>A0A5P8VQ75</accession>
<sequence>METKTEEFIKLLDKALEIAEQIRLDKQPEFKHSERLNNLIDALQSIRSKTLIGKLEASGGISTLGLAREVADWIEPLDSPLLKTVGTIEEYYQKHL</sequence>
<protein>
    <submittedName>
        <fullName evidence="1">Uncharacterized protein</fullName>
    </submittedName>
</protein>
<dbReference type="Proteomes" id="UP000326678">
    <property type="component" value="Chromosome Gxm1"/>
</dbReference>
<dbReference type="EMBL" id="CP045226">
    <property type="protein sequence ID" value="QFS42593.1"/>
    <property type="molecule type" value="Genomic_DNA"/>
</dbReference>